<dbReference type="Proteomes" id="UP001056201">
    <property type="component" value="Chromosome 2"/>
</dbReference>
<dbReference type="PRINTS" id="PR01994">
    <property type="entry name" value="ANTIREPRESSR"/>
</dbReference>
<evidence type="ECO:0000259" key="1">
    <source>
        <dbReference type="Pfam" id="PF10547"/>
    </source>
</evidence>
<name>A0ABY4S8G2_AQUTE</name>
<keyword evidence="3" id="KW-1185">Reference proteome</keyword>
<reference evidence="2" key="1">
    <citation type="submission" date="2022-05" db="EMBL/GenBank/DDBJ databases">
        <title>An RpoN-dependent PEP-CTERM gene is involved in floc formation of an Aquincola tertiaricarbonis strain.</title>
        <authorList>
            <person name="Qiu D."/>
            <person name="Xia M."/>
        </authorList>
    </citation>
    <scope>NUCLEOTIDE SEQUENCE</scope>
    <source>
        <strain evidence="2">RN12</strain>
    </source>
</reference>
<dbReference type="RefSeq" id="WP_250197153.1">
    <property type="nucleotide sequence ID" value="NZ_CP097636.1"/>
</dbReference>
<feature type="domain" description="Antirepressor protein ant N-terminal" evidence="1">
    <location>
        <begin position="8"/>
        <end position="114"/>
    </location>
</feature>
<accession>A0ABY4S8G2</accession>
<evidence type="ECO:0000313" key="2">
    <source>
        <dbReference type="EMBL" id="URI08935.1"/>
    </source>
</evidence>
<evidence type="ECO:0000313" key="3">
    <source>
        <dbReference type="Proteomes" id="UP001056201"/>
    </source>
</evidence>
<sequence>MADSLIPVPFHGTTLYAFARASRACVVLQSIVEAIGLDWKSQHARITRHPVLGSAIFITEMVAADGKRRAVSCLPLDMLNGWLFGIDTRRVRPELREKIVAYQTECFEVLARHFGMLPSRQAAPALTTEDHPLRSALEHGRWLVTFQAGRASMTQVANDQGVFRYEDIPGLMADMPTDLLHRIVTEGVRLLRP</sequence>
<proteinExistence type="predicted"/>
<organism evidence="2 3">
    <name type="scientific">Aquincola tertiaricarbonis</name>
    <dbReference type="NCBI Taxonomy" id="391953"/>
    <lineage>
        <taxon>Bacteria</taxon>
        <taxon>Pseudomonadati</taxon>
        <taxon>Pseudomonadota</taxon>
        <taxon>Betaproteobacteria</taxon>
        <taxon>Burkholderiales</taxon>
        <taxon>Sphaerotilaceae</taxon>
        <taxon>Aquincola</taxon>
    </lineage>
</organism>
<protein>
    <submittedName>
        <fullName evidence="2">Phage antirepressor N-terminal domain-containing protein</fullName>
    </submittedName>
</protein>
<dbReference type="Pfam" id="PF10547">
    <property type="entry name" value="P22_AR_N"/>
    <property type="match status" value="1"/>
</dbReference>
<dbReference type="InterPro" id="IPR018875">
    <property type="entry name" value="Antirepressor_Ant_N"/>
</dbReference>
<dbReference type="EMBL" id="CP097636">
    <property type="protein sequence ID" value="URI08935.1"/>
    <property type="molecule type" value="Genomic_DNA"/>
</dbReference>
<gene>
    <name evidence="2" type="ORF">MW290_25540</name>
</gene>